<organism evidence="5 6">
    <name type="scientific">Sphingomicrobium clamense</name>
    <dbReference type="NCBI Taxonomy" id="2851013"/>
    <lineage>
        <taxon>Bacteria</taxon>
        <taxon>Pseudomonadati</taxon>
        <taxon>Pseudomonadota</taxon>
        <taxon>Alphaproteobacteria</taxon>
        <taxon>Sphingomonadales</taxon>
        <taxon>Sphingomonadaceae</taxon>
        <taxon>Sphingomicrobium</taxon>
    </lineage>
</organism>
<keyword evidence="4" id="KW-0812">Transmembrane</keyword>
<dbReference type="GO" id="GO:0016787">
    <property type="term" value="F:hydrolase activity"/>
    <property type="evidence" value="ECO:0007669"/>
    <property type="project" value="UniProtKB-KW"/>
</dbReference>
<dbReference type="InterPro" id="IPR050582">
    <property type="entry name" value="HAD-like_SerB"/>
</dbReference>
<comment type="caution">
    <text evidence="5">The sequence shown here is derived from an EMBL/GenBank/DDBJ whole genome shotgun (WGS) entry which is preliminary data.</text>
</comment>
<proteinExistence type="predicted"/>
<dbReference type="PANTHER" id="PTHR43344:SF13">
    <property type="entry name" value="PHOSPHATASE RV3661-RELATED"/>
    <property type="match status" value="1"/>
</dbReference>
<accession>A0ABS6V4D1</accession>
<dbReference type="InterPro" id="IPR006385">
    <property type="entry name" value="HAD_hydro_SerB1"/>
</dbReference>
<dbReference type="NCBIfam" id="TIGR01490">
    <property type="entry name" value="HAD-SF-IB-hyp1"/>
    <property type="match status" value="1"/>
</dbReference>
<evidence type="ECO:0000313" key="5">
    <source>
        <dbReference type="EMBL" id="MBW0144215.1"/>
    </source>
</evidence>
<keyword evidence="6" id="KW-1185">Reference proteome</keyword>
<keyword evidence="2 5" id="KW-0378">Hydrolase</keyword>
<dbReference type="Pfam" id="PF12710">
    <property type="entry name" value="HAD"/>
    <property type="match status" value="1"/>
</dbReference>
<evidence type="ECO:0000256" key="2">
    <source>
        <dbReference type="ARBA" id="ARBA00022801"/>
    </source>
</evidence>
<keyword evidence="3" id="KW-0460">Magnesium</keyword>
<sequence>MTDLAIYDMDKTVTRRPTYTPFLIHCAMRRNPLRLVFLPLVILSMLSYVLKLIDRGTLKEINHRLLLGHRRSQAELKPLVESFAEKTIANNIRPGAKAAIARDKAEGRMVVMATASYRFYAQEIGKRMGFDHVIGTNTILGIDEEVHAKIDGKNCYGPAKMEMILDWETKAEIVRGHVRFYSDHVTDRPVFEWSDEPIAVNPHGKLEELAKEQGWRIEDWG</sequence>
<keyword evidence="4" id="KW-1133">Transmembrane helix</keyword>
<keyword evidence="1" id="KW-0479">Metal-binding</keyword>
<dbReference type="EMBL" id="JAHVAH010000001">
    <property type="protein sequence ID" value="MBW0144215.1"/>
    <property type="molecule type" value="Genomic_DNA"/>
</dbReference>
<reference evidence="5 6" key="1">
    <citation type="submission" date="2021-07" db="EMBL/GenBank/DDBJ databases">
        <title>The draft genome sequence of Sphingomicrobium sp. B8.</title>
        <authorList>
            <person name="Mu L."/>
        </authorList>
    </citation>
    <scope>NUCLEOTIDE SEQUENCE [LARGE SCALE GENOMIC DNA]</scope>
    <source>
        <strain evidence="5 6">B8</strain>
    </source>
</reference>
<name>A0ABS6V4D1_9SPHN</name>
<protein>
    <submittedName>
        <fullName evidence="5">HAD-IB family hydrolase</fullName>
    </submittedName>
</protein>
<dbReference type="PANTHER" id="PTHR43344">
    <property type="entry name" value="PHOSPHOSERINE PHOSPHATASE"/>
    <property type="match status" value="1"/>
</dbReference>
<evidence type="ECO:0000256" key="1">
    <source>
        <dbReference type="ARBA" id="ARBA00022723"/>
    </source>
</evidence>
<evidence type="ECO:0000313" key="6">
    <source>
        <dbReference type="Proteomes" id="UP000698028"/>
    </source>
</evidence>
<dbReference type="NCBIfam" id="TIGR01488">
    <property type="entry name" value="HAD-SF-IB"/>
    <property type="match status" value="1"/>
</dbReference>
<gene>
    <name evidence="5" type="ORF">KTQ36_02765</name>
</gene>
<evidence type="ECO:0000256" key="3">
    <source>
        <dbReference type="ARBA" id="ARBA00022842"/>
    </source>
</evidence>
<keyword evidence="4" id="KW-0472">Membrane</keyword>
<dbReference type="Proteomes" id="UP000698028">
    <property type="component" value="Unassembled WGS sequence"/>
</dbReference>
<evidence type="ECO:0000256" key="4">
    <source>
        <dbReference type="SAM" id="Phobius"/>
    </source>
</evidence>
<feature type="transmembrane region" description="Helical" evidence="4">
    <location>
        <begin position="35"/>
        <end position="53"/>
    </location>
</feature>
<dbReference type="RefSeq" id="WP_218632230.1">
    <property type="nucleotide sequence ID" value="NZ_JAHVAH010000001.1"/>
</dbReference>